<proteinExistence type="predicted"/>
<sequence>MAPSRKVKKQKEVKQKKEKKSKKGPPPPDQQRWIYAGVYKGPSGATDQIWYAFAKSPYSRDRYKIVFSGAKHGTKLGNRGVGLGKRYLITWAPHLLKGWKHFLTGNGQWKDGRATAGRIHIQMAAQRKIDAKLCYPNTRIPLTIAHIKVDLYLQISKSPLTVAMDFLQGKMALTNQYSPPGYHIIQADRVESAFFHLGWRVDWRAVYKANKHVREKFVKLAVNSRSWIHQPPLQIDDQQPHSNALAIVMQKLRNENIEYHSYDSSGSSDDEDESSGSDSDDDLDDSSDSDGSGGGGPKGGGPRNGGNSRPKRPKPTPPSSSDSEDDLDDRPYNLPDSASSSSFGTLRKQLTAYNKAHATPRNVSPFPFPNQKSNNSPAESARSASPTTTSAQKSAISSLLAPKPEPEPSLIKVEDRQMIEILDSDEEDNAQYLLELIE</sequence>
<evidence type="ECO:0000256" key="1">
    <source>
        <dbReference type="SAM" id="MobiDB-lite"/>
    </source>
</evidence>
<name>H0EK61_GLAL7</name>
<evidence type="ECO:0000313" key="2">
    <source>
        <dbReference type="EMBL" id="EHL01091.1"/>
    </source>
</evidence>
<feature type="region of interest" description="Disordered" evidence="1">
    <location>
        <begin position="260"/>
        <end position="411"/>
    </location>
</feature>
<dbReference type="InParanoid" id="H0EK61"/>
<gene>
    <name evidence="2" type="ORF">M7I_2952</name>
</gene>
<feature type="compositionally biased region" description="Gly residues" evidence="1">
    <location>
        <begin position="291"/>
        <end position="304"/>
    </location>
</feature>
<organism evidence="2 3">
    <name type="scientific">Glarea lozoyensis (strain ATCC 74030 / MF5533)</name>
    <dbReference type="NCBI Taxonomy" id="1104152"/>
    <lineage>
        <taxon>Eukaryota</taxon>
        <taxon>Fungi</taxon>
        <taxon>Dikarya</taxon>
        <taxon>Ascomycota</taxon>
        <taxon>Pezizomycotina</taxon>
        <taxon>Leotiomycetes</taxon>
        <taxon>Helotiales</taxon>
        <taxon>Helotiaceae</taxon>
        <taxon>Glarea</taxon>
    </lineage>
</organism>
<feature type="compositionally biased region" description="Acidic residues" evidence="1">
    <location>
        <begin position="268"/>
        <end position="288"/>
    </location>
</feature>
<comment type="caution">
    <text evidence="2">The sequence shown here is derived from an EMBL/GenBank/DDBJ whole genome shotgun (WGS) entry which is preliminary data.</text>
</comment>
<dbReference type="OrthoDB" id="3564082at2759"/>
<reference evidence="2 3" key="1">
    <citation type="journal article" date="2012" name="Eukaryot. Cell">
        <title>Genome sequence of the fungus Glarea lozoyensis: the first genome sequence of a species from the Helotiaceae family.</title>
        <authorList>
            <person name="Youssar L."/>
            <person name="Gruening B.A."/>
            <person name="Erxleben A."/>
            <person name="Guenther S."/>
            <person name="Huettel W."/>
        </authorList>
    </citation>
    <scope>NUCLEOTIDE SEQUENCE [LARGE SCALE GENOMIC DNA]</scope>
    <source>
        <strain evidence="3">ATCC 74030 / MF5533</strain>
    </source>
</reference>
<dbReference type="Proteomes" id="UP000005446">
    <property type="component" value="Unassembled WGS sequence"/>
</dbReference>
<dbReference type="HOGENOM" id="CLU_625624_0_0_1"/>
<protein>
    <submittedName>
        <fullName evidence="2">Uncharacterized protein</fullName>
    </submittedName>
</protein>
<feature type="compositionally biased region" description="Low complexity" evidence="1">
    <location>
        <begin position="373"/>
        <end position="391"/>
    </location>
</feature>
<dbReference type="EMBL" id="AGUE01000061">
    <property type="protein sequence ID" value="EHL01091.1"/>
    <property type="molecule type" value="Genomic_DNA"/>
</dbReference>
<keyword evidence="3" id="KW-1185">Reference proteome</keyword>
<accession>H0EK61</accession>
<feature type="region of interest" description="Disordered" evidence="1">
    <location>
        <begin position="1"/>
        <end position="32"/>
    </location>
</feature>
<evidence type="ECO:0000313" key="3">
    <source>
        <dbReference type="Proteomes" id="UP000005446"/>
    </source>
</evidence>
<dbReference type="AlphaFoldDB" id="H0EK61"/>